<evidence type="ECO:0000313" key="2">
    <source>
        <dbReference type="EMBL" id="TNN46552.1"/>
    </source>
</evidence>
<feature type="compositionally biased region" description="Gly residues" evidence="1">
    <location>
        <begin position="54"/>
        <end position="65"/>
    </location>
</feature>
<accession>A0A4Z2G1Z4</accession>
<dbReference type="Proteomes" id="UP000314294">
    <property type="component" value="Unassembled WGS sequence"/>
</dbReference>
<protein>
    <submittedName>
        <fullName evidence="2">Uncharacterized protein</fullName>
    </submittedName>
</protein>
<organism evidence="2 3">
    <name type="scientific">Liparis tanakae</name>
    <name type="common">Tanaka's snailfish</name>
    <dbReference type="NCBI Taxonomy" id="230148"/>
    <lineage>
        <taxon>Eukaryota</taxon>
        <taxon>Metazoa</taxon>
        <taxon>Chordata</taxon>
        <taxon>Craniata</taxon>
        <taxon>Vertebrata</taxon>
        <taxon>Euteleostomi</taxon>
        <taxon>Actinopterygii</taxon>
        <taxon>Neopterygii</taxon>
        <taxon>Teleostei</taxon>
        <taxon>Neoteleostei</taxon>
        <taxon>Acanthomorphata</taxon>
        <taxon>Eupercaria</taxon>
        <taxon>Perciformes</taxon>
        <taxon>Cottioidei</taxon>
        <taxon>Cottales</taxon>
        <taxon>Liparidae</taxon>
        <taxon>Liparis</taxon>
    </lineage>
</organism>
<feature type="compositionally biased region" description="Basic and acidic residues" evidence="1">
    <location>
        <begin position="87"/>
        <end position="114"/>
    </location>
</feature>
<dbReference type="EMBL" id="SRLO01000783">
    <property type="protein sequence ID" value="TNN46552.1"/>
    <property type="molecule type" value="Genomic_DNA"/>
</dbReference>
<feature type="compositionally biased region" description="Pro residues" evidence="1">
    <location>
        <begin position="75"/>
        <end position="84"/>
    </location>
</feature>
<feature type="region of interest" description="Disordered" evidence="1">
    <location>
        <begin position="54"/>
        <end position="114"/>
    </location>
</feature>
<evidence type="ECO:0000256" key="1">
    <source>
        <dbReference type="SAM" id="MobiDB-lite"/>
    </source>
</evidence>
<dbReference type="AlphaFoldDB" id="A0A4Z2G1Z4"/>
<comment type="caution">
    <text evidence="2">The sequence shown here is derived from an EMBL/GenBank/DDBJ whole genome shotgun (WGS) entry which is preliminary data.</text>
</comment>
<sequence>MKHSLSGCRLLSEEDFCPLSAPHLTQSQNSFHHKIGRVWCNVSVTGSRERGCWAGGSPGERGGVGECRRRSTPWNLPPLPPLPSPGEHLEVTHRDTLTNQEDRRVLRDGNHPLI</sequence>
<evidence type="ECO:0000313" key="3">
    <source>
        <dbReference type="Proteomes" id="UP000314294"/>
    </source>
</evidence>
<name>A0A4Z2G1Z4_9TELE</name>
<gene>
    <name evidence="2" type="ORF">EYF80_043226</name>
</gene>
<proteinExistence type="predicted"/>
<keyword evidence="3" id="KW-1185">Reference proteome</keyword>
<reference evidence="2 3" key="1">
    <citation type="submission" date="2019-03" db="EMBL/GenBank/DDBJ databases">
        <title>First draft genome of Liparis tanakae, snailfish: a comprehensive survey of snailfish specific genes.</title>
        <authorList>
            <person name="Kim W."/>
            <person name="Song I."/>
            <person name="Jeong J.-H."/>
            <person name="Kim D."/>
            <person name="Kim S."/>
            <person name="Ryu S."/>
            <person name="Song J.Y."/>
            <person name="Lee S.K."/>
        </authorList>
    </citation>
    <scope>NUCLEOTIDE SEQUENCE [LARGE SCALE GENOMIC DNA]</scope>
    <source>
        <tissue evidence="2">Muscle</tissue>
    </source>
</reference>